<dbReference type="SUPFAM" id="SSF49758">
    <property type="entry name" value="Calpain large subunit, middle domain (domain III)"/>
    <property type="match status" value="2"/>
</dbReference>
<proteinExistence type="inferred from homology"/>
<name>A0A1B6DQ37_9HEMI</name>
<evidence type="ECO:0000313" key="9">
    <source>
        <dbReference type="EMBL" id="JAS18599.1"/>
    </source>
</evidence>
<dbReference type="EMBL" id="GEDC01001160">
    <property type="protein sequence ID" value="JAS36138.1"/>
    <property type="molecule type" value="Transcribed_RNA"/>
</dbReference>
<dbReference type="Gene3D" id="1.20.58.80">
    <property type="entry name" value="Phosphotransferase system, lactose/cellobiose-type IIA subunit"/>
    <property type="match status" value="2"/>
</dbReference>
<dbReference type="InterPro" id="IPR001300">
    <property type="entry name" value="Peptidase_C2_calpain_cat"/>
</dbReference>
<evidence type="ECO:0000313" key="12">
    <source>
        <dbReference type="EMBL" id="JAS36138.1"/>
    </source>
</evidence>
<dbReference type="InterPro" id="IPR022683">
    <property type="entry name" value="Calpain_III"/>
</dbReference>
<feature type="region of interest" description="Disordered" evidence="7">
    <location>
        <begin position="179"/>
        <end position="202"/>
    </location>
</feature>
<dbReference type="PANTHER" id="PTHR46143">
    <property type="entry name" value="CALPAIN-7"/>
    <property type="match status" value="1"/>
</dbReference>
<dbReference type="InterPro" id="IPR036213">
    <property type="entry name" value="Calpain_III_sf"/>
</dbReference>
<organism evidence="11">
    <name type="scientific">Clastoptera arizonana</name>
    <name type="common">Arizona spittle bug</name>
    <dbReference type="NCBI Taxonomy" id="38151"/>
    <lineage>
        <taxon>Eukaryota</taxon>
        <taxon>Metazoa</taxon>
        <taxon>Ecdysozoa</taxon>
        <taxon>Arthropoda</taxon>
        <taxon>Hexapoda</taxon>
        <taxon>Insecta</taxon>
        <taxon>Pterygota</taxon>
        <taxon>Neoptera</taxon>
        <taxon>Paraneoptera</taxon>
        <taxon>Hemiptera</taxon>
        <taxon>Auchenorrhyncha</taxon>
        <taxon>Cercopoidea</taxon>
        <taxon>Clastopteridae</taxon>
        <taxon>Clastoptera</taxon>
    </lineage>
</organism>
<dbReference type="InterPro" id="IPR051297">
    <property type="entry name" value="PalB/RIM13"/>
</dbReference>
<dbReference type="EMBL" id="GEDC01014736">
    <property type="protein sequence ID" value="JAS22562.1"/>
    <property type="molecule type" value="Transcribed_RNA"/>
</dbReference>
<keyword evidence="2 6" id="KW-0645">Protease</keyword>
<dbReference type="Pfam" id="PF01067">
    <property type="entry name" value="Calpain_III"/>
    <property type="match status" value="1"/>
</dbReference>
<dbReference type="Gene3D" id="2.60.120.380">
    <property type="match status" value="2"/>
</dbReference>
<dbReference type="InterPro" id="IPR007330">
    <property type="entry name" value="MIT_dom"/>
</dbReference>
<dbReference type="InterPro" id="IPR036181">
    <property type="entry name" value="MIT_dom_sf"/>
</dbReference>
<feature type="domain" description="Calpain catalytic" evidence="8">
    <location>
        <begin position="242"/>
        <end position="544"/>
    </location>
</feature>
<evidence type="ECO:0000256" key="2">
    <source>
        <dbReference type="ARBA" id="ARBA00022670"/>
    </source>
</evidence>
<dbReference type="Pfam" id="PF04212">
    <property type="entry name" value="MIT"/>
    <property type="match status" value="2"/>
</dbReference>
<dbReference type="GO" id="GO:0004198">
    <property type="term" value="F:calcium-dependent cysteine-type endopeptidase activity"/>
    <property type="evidence" value="ECO:0007669"/>
    <property type="project" value="InterPro"/>
</dbReference>
<dbReference type="PROSITE" id="PS50203">
    <property type="entry name" value="CALPAIN_CAT"/>
    <property type="match status" value="1"/>
</dbReference>
<dbReference type="PANTHER" id="PTHR46143:SF1">
    <property type="entry name" value="CALPAIN-7"/>
    <property type="match status" value="1"/>
</dbReference>
<dbReference type="SUPFAM" id="SSF54001">
    <property type="entry name" value="Cysteine proteinases"/>
    <property type="match status" value="1"/>
</dbReference>
<sequence length="819" mass="93045">MGYVEDALISSSRAVEFDKTGQFEIASFYYREAARLLSIAYKFSPDDDEKPVWKQKGLEYLNRADLLDQKRISTQQSIVVQSPEQLKLVQCRFMLSQALDADEIGDKEAAVNLYTQAVELSLSAKKETNDKDIQNKLTALAKQSLDRAETLKGITAIPNLPPVPEDDLSDDSTRPRAEISNQANQNRRQLHRGSSAHLKISGKDTYTDEEKKVLLATSKINNHDYVPFMSVDLGERFQYAMPFSDKDGTLMLSGKQKRDFSRWARPEEFSSDPKMLVGNYVDCFSIKQTVVSDCSFVASLAVSALYEKTFGKRLVTSIIYPRNRSKEPIYNPFGKYMVKLHLNGVPRKVIIDDLLPMGKQGELLCSYSTNRNELWISLLEKAYMKVMGGYDFPGSNSNIDLHALTGWIPERSAIRSNDSDFNSDALFNLLLTRLHKGDVLITVATGTLSDAEEARTGLVPTHAYAVLDIRFIQGCRLLQLKNPWSHVRWRGNYSELDTVHWTEDIKRALDYDPNSAAMFDNGVFWIDYESILRFYDVFYLNWNPKLFTHTYCIHQSWSAGVGPVKDAYYIGDNPQFSLEAHSNVGAIWVLLTRHITEIEDFKENKEYITILVYKNEGNRVYYPNDPPPYIDGIRINSPHYLCKIILTDTSSRKFTLVVSQYEKMHTIYYTLRVYATCPFSLDKIENPYKYAKQMTDGQWKASTAGGCRNHPATYLKNPKYQLILDTIGNNNNVIVDLKGPKQYQLGLEVACVSLVDENVTAPFKTKSSGAYRSGFVILELEALPAGTYEIIPSTFLPNQEGPFFLTVKSSCPIKLSRFT</sequence>
<evidence type="ECO:0000256" key="1">
    <source>
        <dbReference type="ARBA" id="ARBA00007623"/>
    </source>
</evidence>
<dbReference type="InterPro" id="IPR022682">
    <property type="entry name" value="Calpain_domain_III"/>
</dbReference>
<dbReference type="InterPro" id="IPR022684">
    <property type="entry name" value="Calpain_cysteine_protease"/>
</dbReference>
<evidence type="ECO:0000313" key="11">
    <source>
        <dbReference type="EMBL" id="JAS27796.1"/>
    </source>
</evidence>
<dbReference type="EMBL" id="GEDC01009502">
    <property type="protein sequence ID" value="JAS27796.1"/>
    <property type="molecule type" value="Transcribed_RNA"/>
</dbReference>
<evidence type="ECO:0000313" key="10">
    <source>
        <dbReference type="EMBL" id="JAS22562.1"/>
    </source>
</evidence>
<protein>
    <recommendedName>
        <fullName evidence="8">Calpain catalytic domain-containing protein</fullName>
    </recommendedName>
</protein>
<reference evidence="11" key="1">
    <citation type="submission" date="2015-12" db="EMBL/GenBank/DDBJ databases">
        <title>De novo transcriptome assembly of four potential Pierce s Disease insect vectors from Arizona vineyards.</title>
        <authorList>
            <person name="Tassone E.E."/>
        </authorList>
    </citation>
    <scope>NUCLEOTIDE SEQUENCE</scope>
</reference>
<dbReference type="SMART" id="SM00745">
    <property type="entry name" value="MIT"/>
    <property type="match status" value="2"/>
</dbReference>
<gene>
    <name evidence="9" type="ORF">g.10213</name>
    <name evidence="12" type="ORF">g.10215</name>
    <name evidence="10" type="ORF">g.10217</name>
    <name evidence="11" type="ORF">g.10219</name>
</gene>
<dbReference type="GO" id="GO:0006508">
    <property type="term" value="P:proteolysis"/>
    <property type="evidence" value="ECO:0007669"/>
    <property type="project" value="UniProtKB-KW"/>
</dbReference>
<evidence type="ECO:0000256" key="4">
    <source>
        <dbReference type="ARBA" id="ARBA00022807"/>
    </source>
</evidence>
<dbReference type="SMART" id="SM00720">
    <property type="entry name" value="calpain_III"/>
    <property type="match status" value="1"/>
</dbReference>
<feature type="active site" evidence="5 6">
    <location>
        <position position="294"/>
    </location>
</feature>
<keyword evidence="3 6" id="KW-0378">Hydrolase</keyword>
<dbReference type="CDD" id="cd00044">
    <property type="entry name" value="CysPc"/>
    <property type="match status" value="1"/>
</dbReference>
<feature type="active site" evidence="5 6">
    <location>
        <position position="462"/>
    </location>
</feature>
<evidence type="ECO:0000256" key="6">
    <source>
        <dbReference type="PROSITE-ProRule" id="PRU00239"/>
    </source>
</evidence>
<feature type="active site" evidence="5 6">
    <location>
        <position position="482"/>
    </location>
</feature>
<dbReference type="InterPro" id="IPR038765">
    <property type="entry name" value="Papain-like_cys_pep_sf"/>
</dbReference>
<evidence type="ECO:0000259" key="8">
    <source>
        <dbReference type="PROSITE" id="PS50203"/>
    </source>
</evidence>
<dbReference type="EMBL" id="GEDC01018699">
    <property type="protein sequence ID" value="JAS18599.1"/>
    <property type="molecule type" value="Transcribed_RNA"/>
</dbReference>
<dbReference type="Pfam" id="PF00648">
    <property type="entry name" value="Peptidase_C2"/>
    <property type="match status" value="1"/>
</dbReference>
<dbReference type="SUPFAM" id="SSF116846">
    <property type="entry name" value="MIT domain"/>
    <property type="match status" value="2"/>
</dbReference>
<dbReference type="Gene3D" id="3.90.70.10">
    <property type="entry name" value="Cysteine proteinases"/>
    <property type="match status" value="1"/>
</dbReference>
<evidence type="ECO:0000256" key="5">
    <source>
        <dbReference type="PIRSR" id="PIRSR622684-1"/>
    </source>
</evidence>
<keyword evidence="4 6" id="KW-0788">Thiol protease</keyword>
<dbReference type="AlphaFoldDB" id="A0A1B6DQ37"/>
<comment type="similarity">
    <text evidence="1">Belongs to the peptidase C2 family.</text>
</comment>
<evidence type="ECO:0000256" key="3">
    <source>
        <dbReference type="ARBA" id="ARBA00022801"/>
    </source>
</evidence>
<dbReference type="PRINTS" id="PR00704">
    <property type="entry name" value="CALPAIN"/>
</dbReference>
<dbReference type="SMART" id="SM00230">
    <property type="entry name" value="CysPc"/>
    <property type="match status" value="1"/>
</dbReference>
<accession>A0A1B6DQ37</accession>
<evidence type="ECO:0000256" key="7">
    <source>
        <dbReference type="SAM" id="MobiDB-lite"/>
    </source>
</evidence>